<dbReference type="Proteomes" id="UP000002255">
    <property type="component" value="Chromosome"/>
</dbReference>
<proteinExistence type="predicted"/>
<organism evidence="1 2">
    <name type="scientific">Xylanimonas cellulosilytica (strain DSM 15894 / JCM 12276 / CECT 5975 / KCTC 9989 / LMG 20990 / NBRC 107835 / XIL07)</name>
    <dbReference type="NCBI Taxonomy" id="446471"/>
    <lineage>
        <taxon>Bacteria</taxon>
        <taxon>Bacillati</taxon>
        <taxon>Actinomycetota</taxon>
        <taxon>Actinomycetes</taxon>
        <taxon>Micrococcales</taxon>
        <taxon>Promicromonosporaceae</taxon>
        <taxon>Xylanimonas</taxon>
    </lineage>
</organism>
<accession>D1BWM0</accession>
<dbReference type="EMBL" id="CP001821">
    <property type="protein sequence ID" value="ACZ29602.1"/>
    <property type="molecule type" value="Genomic_DNA"/>
</dbReference>
<name>D1BWM0_XYLCX</name>
<dbReference type="AlphaFoldDB" id="D1BWM0"/>
<protein>
    <submittedName>
        <fullName evidence="1">Uncharacterized protein</fullName>
    </submittedName>
</protein>
<dbReference type="RefSeq" id="WP_012877346.1">
    <property type="nucleotide sequence ID" value="NC_013530.1"/>
</dbReference>
<evidence type="ECO:0000313" key="2">
    <source>
        <dbReference type="Proteomes" id="UP000002255"/>
    </source>
</evidence>
<keyword evidence="2" id="KW-1185">Reference proteome</keyword>
<evidence type="ECO:0000313" key="1">
    <source>
        <dbReference type="EMBL" id="ACZ29602.1"/>
    </source>
</evidence>
<reference evidence="2" key="1">
    <citation type="submission" date="2009-11" db="EMBL/GenBank/DDBJ databases">
        <title>The complete chromosome of Xylanimonas cellulosilytica DSM 15894.</title>
        <authorList>
            <consortium name="US DOE Joint Genome Institute (JGI-PGF)"/>
            <person name="Lucas S."/>
            <person name="Copeland A."/>
            <person name="Lapidus A."/>
            <person name="Glavina del Rio T."/>
            <person name="Dalin E."/>
            <person name="Tice H."/>
            <person name="Bruce D."/>
            <person name="Goodwin L."/>
            <person name="Pitluck S."/>
            <person name="Kyrpides N."/>
            <person name="Mavromatis K."/>
            <person name="Ivanova N."/>
            <person name="Mikhailova N."/>
            <person name="Foster B."/>
            <person name="Clum A."/>
            <person name="Brettin T."/>
            <person name="Detter J.C."/>
            <person name="Han C."/>
            <person name="Larimer F."/>
            <person name="Land M."/>
            <person name="Hauser L."/>
            <person name="Markowitz V."/>
            <person name="Cheng J.F."/>
            <person name="Hugenholtz P."/>
            <person name="Woyke T."/>
            <person name="Wu D."/>
            <person name="Gehrich-Schroeter G."/>
            <person name="Schneider S."/>
            <person name="Pukall S.R."/>
            <person name="Klenk H.P."/>
            <person name="Eisen J.A."/>
        </authorList>
    </citation>
    <scope>NUCLEOTIDE SEQUENCE [LARGE SCALE GENOMIC DNA]</scope>
    <source>
        <strain evidence="2">DSM 15894 / CECT 5975 / LMG 20990 / XIL07</strain>
    </source>
</reference>
<dbReference type="HOGENOM" id="CLU_2637268_0_0_11"/>
<reference evidence="1 2" key="2">
    <citation type="journal article" date="2010" name="Stand. Genomic Sci.">
        <title>Complete genome sequence of Xylanimonas cellulosilytica type strain (XIL07).</title>
        <authorList>
            <person name="Foster B."/>
            <person name="Pukall R."/>
            <person name="Abt B."/>
            <person name="Nolan M."/>
            <person name="Glavina Del Rio T."/>
            <person name="Chen F."/>
            <person name="Lucas S."/>
            <person name="Tice H."/>
            <person name="Pitluck S."/>
            <person name="Cheng J.-F."/>
            <person name="Chertkov O."/>
            <person name="Brettin T."/>
            <person name="Han C."/>
            <person name="Detter J.C."/>
            <person name="Bruce D."/>
            <person name="Goodwin L."/>
            <person name="Ivanova N."/>
            <person name="Mavromatis K."/>
            <person name="Pati A."/>
            <person name="Mikhailova N."/>
            <person name="Chen A."/>
            <person name="Palaniappan K."/>
            <person name="Land M."/>
            <person name="Hauser L."/>
            <person name="Chang Y.-J."/>
            <person name="Jeffries C.D."/>
            <person name="Chain P."/>
            <person name="Rohde M."/>
            <person name="Goeker M."/>
            <person name="Bristow J."/>
            <person name="Eisen J.A."/>
            <person name="Markowitz V."/>
            <person name="Hugenholtz P."/>
            <person name="Kyrpides N.C."/>
            <person name="Klenk H.-P."/>
            <person name="Lapidus A."/>
        </authorList>
    </citation>
    <scope>NUCLEOTIDE SEQUENCE [LARGE SCALE GENOMIC DNA]</scope>
    <source>
        <strain evidence="2">DSM 15894 / CECT 5975 / LMG 20990 / XIL07</strain>
    </source>
</reference>
<dbReference type="KEGG" id="xce:Xcel_0563"/>
<gene>
    <name evidence="1" type="ordered locus">Xcel_0563</name>
</gene>
<dbReference type="STRING" id="446471.Xcel_0563"/>
<sequence length="77" mass="8132">MHQPFASLRGLAEHIAALEVELGAARTNRDRDIIAAHQAGTHPLDICAAARLSPAGVQKVLVKHSVITPAPRKPKAA</sequence>